<evidence type="ECO:0000313" key="2">
    <source>
        <dbReference type="Proteomes" id="UP001189429"/>
    </source>
</evidence>
<evidence type="ECO:0000313" key="1">
    <source>
        <dbReference type="EMBL" id="CAK0848286.1"/>
    </source>
</evidence>
<feature type="non-terminal residue" evidence="1">
    <location>
        <position position="308"/>
    </location>
</feature>
<comment type="caution">
    <text evidence="1">The sequence shown here is derived from an EMBL/GenBank/DDBJ whole genome shotgun (WGS) entry which is preliminary data.</text>
</comment>
<protein>
    <submittedName>
        <fullName evidence="1">Uncharacterized protein</fullName>
    </submittedName>
</protein>
<organism evidence="1 2">
    <name type="scientific">Prorocentrum cordatum</name>
    <dbReference type="NCBI Taxonomy" id="2364126"/>
    <lineage>
        <taxon>Eukaryota</taxon>
        <taxon>Sar</taxon>
        <taxon>Alveolata</taxon>
        <taxon>Dinophyceae</taxon>
        <taxon>Prorocentrales</taxon>
        <taxon>Prorocentraceae</taxon>
        <taxon>Prorocentrum</taxon>
    </lineage>
</organism>
<sequence length="308" mass="35896">MHGLDDVDAARPWQQIAGVSNLAFASLVCPWMHDLHDRAGATLEDFRTWTRDDILPLALPRPDCKRYWLEHDTPIGCHLPLSPEAGGDSRASDPADARQQYHEELRQRLDFALASFAPYNAEQQTIFQHIRQARAYDVASKHDKYRDLNDVMWAHLGDYLLAYVKQRHYRFNRLMGEMNPMFSCRGIAVLPVDQWIETQERPYTNAWHLLKTDHNLVQLTQQFMHPATLRNPITVPLSLPTQPFPFRHPLIMPVNEYQSHTQAEEMRGAFRMRLEQPTQFQREKSFAALQVKALGEHELATWMNQTFQ</sequence>
<proteinExistence type="predicted"/>
<gene>
    <name evidence="1" type="ORF">PCOR1329_LOCUS41266</name>
</gene>
<dbReference type="EMBL" id="CAUYUJ010014964">
    <property type="protein sequence ID" value="CAK0848286.1"/>
    <property type="molecule type" value="Genomic_DNA"/>
</dbReference>
<accession>A0ABN9TQ95</accession>
<name>A0ABN9TQ95_9DINO</name>
<reference evidence="1" key="1">
    <citation type="submission" date="2023-10" db="EMBL/GenBank/DDBJ databases">
        <authorList>
            <person name="Chen Y."/>
            <person name="Shah S."/>
            <person name="Dougan E. K."/>
            <person name="Thang M."/>
            <person name="Chan C."/>
        </authorList>
    </citation>
    <scope>NUCLEOTIDE SEQUENCE [LARGE SCALE GENOMIC DNA]</scope>
</reference>
<keyword evidence="2" id="KW-1185">Reference proteome</keyword>
<dbReference type="Proteomes" id="UP001189429">
    <property type="component" value="Unassembled WGS sequence"/>
</dbReference>